<proteinExistence type="predicted"/>
<evidence type="ECO:0000313" key="4">
    <source>
        <dbReference type="Proteomes" id="UP001460270"/>
    </source>
</evidence>
<dbReference type="SMART" id="SM00751">
    <property type="entry name" value="BSD"/>
    <property type="match status" value="1"/>
</dbReference>
<name>A0AAW0MNP6_9GOBI</name>
<feature type="compositionally biased region" description="Basic and acidic residues" evidence="1">
    <location>
        <begin position="18"/>
        <end position="29"/>
    </location>
</feature>
<dbReference type="GO" id="GO:0005634">
    <property type="term" value="C:nucleus"/>
    <property type="evidence" value="ECO:0007669"/>
    <property type="project" value="TreeGrafter"/>
</dbReference>
<dbReference type="AlphaFoldDB" id="A0AAW0MNP6"/>
<dbReference type="GO" id="GO:0005794">
    <property type="term" value="C:Golgi apparatus"/>
    <property type="evidence" value="ECO:0007669"/>
    <property type="project" value="TreeGrafter"/>
</dbReference>
<dbReference type="GO" id="GO:0045202">
    <property type="term" value="C:synapse"/>
    <property type="evidence" value="ECO:0007669"/>
    <property type="project" value="TreeGrafter"/>
</dbReference>
<dbReference type="Pfam" id="PF03909">
    <property type="entry name" value="BSD"/>
    <property type="match status" value="1"/>
</dbReference>
<evidence type="ECO:0000256" key="1">
    <source>
        <dbReference type="SAM" id="MobiDB-lite"/>
    </source>
</evidence>
<evidence type="ECO:0000259" key="2">
    <source>
        <dbReference type="PROSITE" id="PS50858"/>
    </source>
</evidence>
<dbReference type="EMBL" id="JBBPFD010000530">
    <property type="protein sequence ID" value="KAK7878394.1"/>
    <property type="molecule type" value="Genomic_DNA"/>
</dbReference>
<feature type="region of interest" description="Disordered" evidence="1">
    <location>
        <begin position="1"/>
        <end position="46"/>
    </location>
</feature>
<dbReference type="InterPro" id="IPR005607">
    <property type="entry name" value="BSD_dom"/>
</dbReference>
<evidence type="ECO:0000313" key="3">
    <source>
        <dbReference type="EMBL" id="KAK7878394.1"/>
    </source>
</evidence>
<dbReference type="Proteomes" id="UP001460270">
    <property type="component" value="Unassembled WGS sequence"/>
</dbReference>
<reference evidence="4" key="1">
    <citation type="submission" date="2024-04" db="EMBL/GenBank/DDBJ databases">
        <title>Salinicola lusitanus LLJ914,a marine bacterium isolated from the Okinawa Trough.</title>
        <authorList>
            <person name="Li J."/>
        </authorList>
    </citation>
    <scope>NUCLEOTIDE SEQUENCE [LARGE SCALE GENOMIC DNA]</scope>
</reference>
<dbReference type="PANTHER" id="PTHR16019">
    <property type="entry name" value="SYNAPSE-ASSOCIATED PROTEIN"/>
    <property type="match status" value="1"/>
</dbReference>
<dbReference type="GO" id="GO:0038203">
    <property type="term" value="P:TORC2 signaling"/>
    <property type="evidence" value="ECO:0007669"/>
    <property type="project" value="TreeGrafter"/>
</dbReference>
<accession>A0AAW0MNP6</accession>
<sequence length="330" mass="37828">MFNKLGSLLGMQDQNVQDNREKECSKDDNGDNIEVNNSSDNQQMKDSCDQAPLLQQAKGFSGYFYNFASSATKKLSNSVVGTAQTLKKSVEDGNINRIFDKTILGDFHKEQEKFVQEKRAKQCTAAVPPWVGYNDEDSVQQQILALSIDQRNFLRDPPAGVHFNFDFEHVYPVAMVMLDEDELLRKMRFHLVPKQLKEEVFWRNYFYRVSLIKQSGSAHSAGSTTDSRKERGLKPPVAAVFPTAEHAEEREEICAGSPVPEFVSDAFDSCNLNEDDVRKEMQQLVLAEGPDWEKELQKELQEELQEFDVLAENQDEHWDQEIEMMLKEDN</sequence>
<feature type="domain" description="BSD" evidence="2">
    <location>
        <begin position="163"/>
        <end position="213"/>
    </location>
</feature>
<dbReference type="PANTHER" id="PTHR16019:SF6">
    <property type="entry name" value="SYNAPSE-ASSOCIATED PROTEIN 1"/>
    <property type="match status" value="1"/>
</dbReference>
<gene>
    <name evidence="3" type="ORF">WMY93_031024</name>
</gene>
<dbReference type="InterPro" id="IPR051494">
    <property type="entry name" value="BSD_domain-containing"/>
</dbReference>
<feature type="compositionally biased region" description="Polar residues" evidence="1">
    <location>
        <begin position="34"/>
        <end position="45"/>
    </location>
</feature>
<comment type="caution">
    <text evidence="3">The sequence shown here is derived from an EMBL/GenBank/DDBJ whole genome shotgun (WGS) entry which is preliminary data.</text>
</comment>
<dbReference type="Gene3D" id="1.10.3970.10">
    <property type="entry name" value="BSD domain"/>
    <property type="match status" value="1"/>
</dbReference>
<dbReference type="SUPFAM" id="SSF140383">
    <property type="entry name" value="BSD domain-like"/>
    <property type="match status" value="1"/>
</dbReference>
<keyword evidence="4" id="KW-1185">Reference proteome</keyword>
<dbReference type="GO" id="GO:0048172">
    <property type="term" value="P:regulation of short-term neuronal synaptic plasticity"/>
    <property type="evidence" value="ECO:0007669"/>
    <property type="project" value="TreeGrafter"/>
</dbReference>
<protein>
    <recommendedName>
        <fullName evidence="2">BSD domain-containing protein</fullName>
    </recommendedName>
</protein>
<dbReference type="InterPro" id="IPR035925">
    <property type="entry name" value="BSD_dom_sf"/>
</dbReference>
<dbReference type="PROSITE" id="PS50858">
    <property type="entry name" value="BSD"/>
    <property type="match status" value="1"/>
</dbReference>
<organism evidence="3 4">
    <name type="scientific">Mugilogobius chulae</name>
    <name type="common">yellowstripe goby</name>
    <dbReference type="NCBI Taxonomy" id="88201"/>
    <lineage>
        <taxon>Eukaryota</taxon>
        <taxon>Metazoa</taxon>
        <taxon>Chordata</taxon>
        <taxon>Craniata</taxon>
        <taxon>Vertebrata</taxon>
        <taxon>Euteleostomi</taxon>
        <taxon>Actinopterygii</taxon>
        <taxon>Neopterygii</taxon>
        <taxon>Teleostei</taxon>
        <taxon>Neoteleostei</taxon>
        <taxon>Acanthomorphata</taxon>
        <taxon>Gobiaria</taxon>
        <taxon>Gobiiformes</taxon>
        <taxon>Gobioidei</taxon>
        <taxon>Gobiidae</taxon>
        <taxon>Gobionellinae</taxon>
        <taxon>Mugilogobius</taxon>
    </lineage>
</organism>